<reference evidence="2 3" key="1">
    <citation type="submission" date="2018-12" db="EMBL/GenBank/DDBJ databases">
        <authorList>
            <person name="Grouzdev D.S."/>
            <person name="Krutkina M.S."/>
        </authorList>
    </citation>
    <scope>NUCLEOTIDE SEQUENCE [LARGE SCALE GENOMIC DNA]</scope>
    <source>
        <strain evidence="2 3">RmlP026</strain>
    </source>
</reference>
<dbReference type="OrthoDB" id="8437837at2"/>
<name>A0A4Q2UA35_9HYPH</name>
<comment type="caution">
    <text evidence="2">The sequence shown here is derived from an EMBL/GenBank/DDBJ whole genome shotgun (WGS) entry which is preliminary data.</text>
</comment>
<gene>
    <name evidence="2" type="ORF">D3273_11060</name>
</gene>
<dbReference type="EMBL" id="QYBB01000010">
    <property type="protein sequence ID" value="RYC31957.1"/>
    <property type="molecule type" value="Genomic_DNA"/>
</dbReference>
<keyword evidence="3" id="KW-1185">Reference proteome</keyword>
<dbReference type="AlphaFoldDB" id="A0A4Q2UA35"/>
<feature type="transmembrane region" description="Helical" evidence="1">
    <location>
        <begin position="238"/>
        <end position="256"/>
    </location>
</feature>
<dbReference type="RefSeq" id="WP_129226451.1">
    <property type="nucleotide sequence ID" value="NZ_QYBB01000010.1"/>
</dbReference>
<feature type="transmembrane region" description="Helical" evidence="1">
    <location>
        <begin position="73"/>
        <end position="98"/>
    </location>
</feature>
<reference evidence="2 3" key="2">
    <citation type="submission" date="2019-02" db="EMBL/GenBank/DDBJ databases">
        <title>'Lichenibacterium ramalinii' gen. nov. sp. nov., 'Lichenibacterium minor' gen. nov. sp. nov.</title>
        <authorList>
            <person name="Pankratov T."/>
        </authorList>
    </citation>
    <scope>NUCLEOTIDE SEQUENCE [LARGE SCALE GENOMIC DNA]</scope>
    <source>
        <strain evidence="2 3">RmlP026</strain>
    </source>
</reference>
<proteinExistence type="predicted"/>
<keyword evidence="1" id="KW-0472">Membrane</keyword>
<feature type="transmembrane region" description="Helical" evidence="1">
    <location>
        <begin position="193"/>
        <end position="226"/>
    </location>
</feature>
<protein>
    <submittedName>
        <fullName evidence="2">Peptide ABC transporter permease</fullName>
    </submittedName>
</protein>
<evidence type="ECO:0000313" key="3">
    <source>
        <dbReference type="Proteomes" id="UP000290759"/>
    </source>
</evidence>
<evidence type="ECO:0000256" key="1">
    <source>
        <dbReference type="SAM" id="Phobius"/>
    </source>
</evidence>
<evidence type="ECO:0000313" key="2">
    <source>
        <dbReference type="EMBL" id="RYC31957.1"/>
    </source>
</evidence>
<feature type="transmembrane region" description="Helical" evidence="1">
    <location>
        <begin position="354"/>
        <end position="374"/>
    </location>
</feature>
<feature type="transmembrane region" description="Helical" evidence="1">
    <location>
        <begin position="166"/>
        <end position="187"/>
    </location>
</feature>
<feature type="transmembrane region" description="Helical" evidence="1">
    <location>
        <begin position="12"/>
        <end position="36"/>
    </location>
</feature>
<feature type="transmembrane region" description="Helical" evidence="1">
    <location>
        <begin position="42"/>
        <end position="61"/>
    </location>
</feature>
<feature type="transmembrane region" description="Helical" evidence="1">
    <location>
        <begin position="133"/>
        <end position="154"/>
    </location>
</feature>
<feature type="transmembrane region" description="Helical" evidence="1">
    <location>
        <begin position="325"/>
        <end position="347"/>
    </location>
</feature>
<dbReference type="Proteomes" id="UP000290759">
    <property type="component" value="Unassembled WGS sequence"/>
</dbReference>
<accession>A0A4Q2UA35</accession>
<keyword evidence="1" id="KW-1133">Transmembrane helix</keyword>
<sequence>MPSSRSRPIDDPAADAALLLIRLGLFVLAFAVPLSAVVSRRAVFTLLPIGAGLLLLAATLLPRAPFERRLARGVATTAGLGGVAILVWSAASIIWTPFPSDAGLRWLKEGGTIVGVVLVIAALPERTRTSNLYLFPLGLVPAGIATAVFGLVGAQRLSLFPDADATLVRAVVSLVVLVWPALGALAVRERWASAALLVIGITLAAMAAWTPVALTALALGAMAFAVATLSPRRAGASFGIAAAVLLLLAPAIPFVFGPALDAVGAATGGSVPELGGMARALHVWADLVASAPWRLLTGHGLDLAARGAVVGYLPPEIPRSLAFEIWYDLGIVGAVAAAAVAYGGLTLAGRTSEAVAPFLLAEIVSGLTFALWGLDTTELWWVTTLSVGALAFAVVIRGQYRTERPHARVMTAAQATGRRSLP</sequence>
<organism evidence="2 3">
    <name type="scientific">Lichenibacterium minor</name>
    <dbReference type="NCBI Taxonomy" id="2316528"/>
    <lineage>
        <taxon>Bacteria</taxon>
        <taxon>Pseudomonadati</taxon>
        <taxon>Pseudomonadota</taxon>
        <taxon>Alphaproteobacteria</taxon>
        <taxon>Hyphomicrobiales</taxon>
        <taxon>Lichenihabitantaceae</taxon>
        <taxon>Lichenibacterium</taxon>
    </lineage>
</organism>
<keyword evidence="1" id="KW-0812">Transmembrane</keyword>
<feature type="transmembrane region" description="Helical" evidence="1">
    <location>
        <begin position="380"/>
        <end position="400"/>
    </location>
</feature>